<dbReference type="PROSITE" id="PS50995">
    <property type="entry name" value="HTH_MARR_2"/>
    <property type="match status" value="1"/>
</dbReference>
<dbReference type="GO" id="GO:0003700">
    <property type="term" value="F:DNA-binding transcription factor activity"/>
    <property type="evidence" value="ECO:0007669"/>
    <property type="project" value="InterPro"/>
</dbReference>
<dbReference type="InterPro" id="IPR039422">
    <property type="entry name" value="MarR/SlyA-like"/>
</dbReference>
<dbReference type="InterPro" id="IPR000835">
    <property type="entry name" value="HTH_MarR-typ"/>
</dbReference>
<feature type="domain" description="HTH marR-type" evidence="1">
    <location>
        <begin position="5"/>
        <end position="139"/>
    </location>
</feature>
<dbReference type="Pfam" id="PF12802">
    <property type="entry name" value="MarR_2"/>
    <property type="match status" value="1"/>
</dbReference>
<dbReference type="Gene3D" id="1.10.10.10">
    <property type="entry name" value="Winged helix-like DNA-binding domain superfamily/Winged helix DNA-binding domain"/>
    <property type="match status" value="1"/>
</dbReference>
<dbReference type="AlphaFoldDB" id="A0A511M4H6"/>
<sequence length="151" mass="16503">MTTNLKSLYDNLIRYEIELWNAIDAALRAECDIQLTWFEILRFLAGHSGSRVQDIAAEFVITVGGTSKVVDRIEAVGYCARRANPGDRRSSLVVLTATGQQVLDQATTVFDRELERRIGAVLDNETIRAVTTALSALRTAGQACDSGPESA</sequence>
<protein>
    <recommendedName>
        <fullName evidence="1">HTH marR-type domain-containing protein</fullName>
    </recommendedName>
</protein>
<organism evidence="2 3">
    <name type="scientific">Nocardia ninae NBRC 108245</name>
    <dbReference type="NCBI Taxonomy" id="1210091"/>
    <lineage>
        <taxon>Bacteria</taxon>
        <taxon>Bacillati</taxon>
        <taxon>Actinomycetota</taxon>
        <taxon>Actinomycetes</taxon>
        <taxon>Mycobacteriales</taxon>
        <taxon>Nocardiaceae</taxon>
        <taxon>Nocardia</taxon>
    </lineage>
</organism>
<dbReference type="SUPFAM" id="SSF46785">
    <property type="entry name" value="Winged helix' DNA-binding domain"/>
    <property type="match status" value="1"/>
</dbReference>
<dbReference type="GO" id="GO:0006950">
    <property type="term" value="P:response to stress"/>
    <property type="evidence" value="ECO:0007669"/>
    <property type="project" value="TreeGrafter"/>
</dbReference>
<dbReference type="Proteomes" id="UP000321424">
    <property type="component" value="Unassembled WGS sequence"/>
</dbReference>
<dbReference type="PANTHER" id="PTHR33164:SF94">
    <property type="entry name" value="TRANSCRIPTIONAL REGULATORY PROTEIN-RELATED"/>
    <property type="match status" value="1"/>
</dbReference>
<evidence type="ECO:0000313" key="2">
    <source>
        <dbReference type="EMBL" id="GEM35531.1"/>
    </source>
</evidence>
<evidence type="ECO:0000259" key="1">
    <source>
        <dbReference type="PROSITE" id="PS50995"/>
    </source>
</evidence>
<accession>A0A511M4H6</accession>
<dbReference type="RefSeq" id="WP_222594916.1">
    <property type="nucleotide sequence ID" value="NZ_BJXA01000001.1"/>
</dbReference>
<dbReference type="SMART" id="SM00347">
    <property type="entry name" value="HTH_MARR"/>
    <property type="match status" value="1"/>
</dbReference>
<name>A0A511M4H6_9NOCA</name>
<dbReference type="InterPro" id="IPR036390">
    <property type="entry name" value="WH_DNA-bd_sf"/>
</dbReference>
<comment type="caution">
    <text evidence="2">The sequence shown here is derived from an EMBL/GenBank/DDBJ whole genome shotgun (WGS) entry which is preliminary data.</text>
</comment>
<gene>
    <name evidence="2" type="ORF">NN4_00500</name>
</gene>
<proteinExistence type="predicted"/>
<keyword evidence="3" id="KW-1185">Reference proteome</keyword>
<evidence type="ECO:0000313" key="3">
    <source>
        <dbReference type="Proteomes" id="UP000321424"/>
    </source>
</evidence>
<dbReference type="EMBL" id="BJXA01000001">
    <property type="protein sequence ID" value="GEM35531.1"/>
    <property type="molecule type" value="Genomic_DNA"/>
</dbReference>
<reference evidence="2 3" key="1">
    <citation type="submission" date="2019-07" db="EMBL/GenBank/DDBJ databases">
        <title>Whole genome shotgun sequence of Nocardia ninae NBRC 108245.</title>
        <authorList>
            <person name="Hosoyama A."/>
            <person name="Uohara A."/>
            <person name="Ohji S."/>
            <person name="Ichikawa N."/>
        </authorList>
    </citation>
    <scope>NUCLEOTIDE SEQUENCE [LARGE SCALE GENOMIC DNA]</scope>
    <source>
        <strain evidence="2 3">NBRC 108245</strain>
    </source>
</reference>
<dbReference type="PANTHER" id="PTHR33164">
    <property type="entry name" value="TRANSCRIPTIONAL REGULATOR, MARR FAMILY"/>
    <property type="match status" value="1"/>
</dbReference>
<dbReference type="InterPro" id="IPR036388">
    <property type="entry name" value="WH-like_DNA-bd_sf"/>
</dbReference>